<keyword evidence="7 10" id="KW-0648">Protein biosynthesis</keyword>
<dbReference type="InterPro" id="IPR014729">
    <property type="entry name" value="Rossmann-like_a/b/a_fold"/>
</dbReference>
<feature type="binding site" evidence="10">
    <location>
        <position position="236"/>
    </location>
    <ligand>
        <name>ATP</name>
        <dbReference type="ChEBI" id="CHEBI:30616"/>
    </ligand>
</feature>
<dbReference type="Pfam" id="PF00579">
    <property type="entry name" value="tRNA-synt_1b"/>
    <property type="match status" value="1"/>
</dbReference>
<evidence type="ECO:0000313" key="13">
    <source>
        <dbReference type="Proteomes" id="UP000002407"/>
    </source>
</evidence>
<dbReference type="NCBIfam" id="TIGR00234">
    <property type="entry name" value="tyrS"/>
    <property type="match status" value="1"/>
</dbReference>
<dbReference type="PROSITE" id="PS50889">
    <property type="entry name" value="S4"/>
    <property type="match status" value="1"/>
</dbReference>
<dbReference type="InterPro" id="IPR002305">
    <property type="entry name" value="aa-tRNA-synth_Ic"/>
</dbReference>
<dbReference type="InterPro" id="IPR024108">
    <property type="entry name" value="Tyr-tRNA-ligase_bac_2"/>
</dbReference>
<feature type="short sequence motif" description="'KMSKS' region" evidence="10">
    <location>
        <begin position="233"/>
        <end position="237"/>
    </location>
</feature>
<keyword evidence="8 10" id="KW-0030">Aminoacyl-tRNA synthetase</keyword>
<keyword evidence="13" id="KW-1185">Reference proteome</keyword>
<keyword evidence="5 10" id="KW-0067">ATP-binding</keyword>
<dbReference type="Proteomes" id="UP000002407">
    <property type="component" value="Chromosome"/>
</dbReference>
<evidence type="ECO:0000313" key="12">
    <source>
        <dbReference type="EMBL" id="ABS50950.1"/>
    </source>
</evidence>
<dbReference type="PANTHER" id="PTHR11766:SF1">
    <property type="entry name" value="TYROSINE--TRNA LIGASE"/>
    <property type="match status" value="1"/>
</dbReference>
<dbReference type="FunFam" id="3.40.50.620:FF:000061">
    <property type="entry name" value="Tyrosine--tRNA ligase"/>
    <property type="match status" value="1"/>
</dbReference>
<comment type="function">
    <text evidence="10">Catalyzes the attachment of tyrosine to tRNA(Tyr) in a two-step reaction: tyrosine is first activated by ATP to form Tyr-AMP and then transferred to the acceptor end of tRNA(Tyr).</text>
</comment>
<dbReference type="Gene3D" id="3.10.290.10">
    <property type="entry name" value="RNA-binding S4 domain"/>
    <property type="match status" value="1"/>
</dbReference>
<evidence type="ECO:0000256" key="8">
    <source>
        <dbReference type="ARBA" id="ARBA00023146"/>
    </source>
</evidence>
<feature type="short sequence motif" description="'HIGH' region" evidence="10">
    <location>
        <begin position="48"/>
        <end position="57"/>
    </location>
</feature>
<evidence type="ECO:0000256" key="10">
    <source>
        <dbReference type="HAMAP-Rule" id="MF_02007"/>
    </source>
</evidence>
<evidence type="ECO:0000256" key="1">
    <source>
        <dbReference type="ARBA" id="ARBA00011738"/>
    </source>
</evidence>
<dbReference type="PANTHER" id="PTHR11766">
    <property type="entry name" value="TYROSYL-TRNA SYNTHETASE"/>
    <property type="match status" value="1"/>
</dbReference>
<evidence type="ECO:0000256" key="11">
    <source>
        <dbReference type="PROSITE-ProRule" id="PRU00182"/>
    </source>
</evidence>
<comment type="similarity">
    <text evidence="10">Belongs to the class-I aminoacyl-tRNA synthetase family. TyrS type 2 subfamily.</text>
</comment>
<dbReference type="HOGENOM" id="CLU_024003_5_0_7"/>
<comment type="catalytic activity">
    <reaction evidence="9 10">
        <text>tRNA(Tyr) + L-tyrosine + ATP = L-tyrosyl-tRNA(Tyr) + AMP + diphosphate + H(+)</text>
        <dbReference type="Rhea" id="RHEA:10220"/>
        <dbReference type="Rhea" id="RHEA-COMP:9706"/>
        <dbReference type="Rhea" id="RHEA-COMP:9707"/>
        <dbReference type="ChEBI" id="CHEBI:15378"/>
        <dbReference type="ChEBI" id="CHEBI:30616"/>
        <dbReference type="ChEBI" id="CHEBI:33019"/>
        <dbReference type="ChEBI" id="CHEBI:58315"/>
        <dbReference type="ChEBI" id="CHEBI:78442"/>
        <dbReference type="ChEBI" id="CHEBI:78536"/>
        <dbReference type="ChEBI" id="CHEBI:456215"/>
        <dbReference type="EC" id="6.1.1.1"/>
    </reaction>
</comment>
<dbReference type="GO" id="GO:0003723">
    <property type="term" value="F:RNA binding"/>
    <property type="evidence" value="ECO:0007669"/>
    <property type="project" value="UniProtKB-KW"/>
</dbReference>
<dbReference type="Gene3D" id="1.10.240.10">
    <property type="entry name" value="Tyrosyl-Transfer RNA Synthetase"/>
    <property type="match status" value="1"/>
</dbReference>
<dbReference type="STRING" id="360107.CHAB381_1280"/>
<protein>
    <recommendedName>
        <fullName evidence="10">Tyrosine--tRNA ligase</fullName>
        <ecNumber evidence="10">6.1.1.1</ecNumber>
    </recommendedName>
    <alternativeName>
        <fullName evidence="10">Tyrosyl-tRNA synthetase</fullName>
        <shortName evidence="10">TyrRS</shortName>
    </alternativeName>
</protein>
<dbReference type="EMBL" id="CP000776">
    <property type="protein sequence ID" value="ABS50950.1"/>
    <property type="molecule type" value="Genomic_DNA"/>
</dbReference>
<dbReference type="HAMAP" id="MF_02007">
    <property type="entry name" value="Tyr_tRNA_synth_type2"/>
    <property type="match status" value="1"/>
</dbReference>
<dbReference type="PRINTS" id="PR01040">
    <property type="entry name" value="TRNASYNTHTYR"/>
</dbReference>
<evidence type="ECO:0000256" key="7">
    <source>
        <dbReference type="ARBA" id="ARBA00022917"/>
    </source>
</evidence>
<keyword evidence="6 11" id="KW-0694">RNA-binding</keyword>
<dbReference type="KEGG" id="cha:CHAB381_1280"/>
<evidence type="ECO:0000256" key="4">
    <source>
        <dbReference type="ARBA" id="ARBA00022741"/>
    </source>
</evidence>
<keyword evidence="4 10" id="KW-0547">Nucleotide-binding</keyword>
<dbReference type="InterPro" id="IPR024088">
    <property type="entry name" value="Tyr-tRNA-ligase_bac-type"/>
</dbReference>
<evidence type="ECO:0000256" key="2">
    <source>
        <dbReference type="ARBA" id="ARBA00022490"/>
    </source>
</evidence>
<dbReference type="CDD" id="cd00165">
    <property type="entry name" value="S4"/>
    <property type="match status" value="1"/>
</dbReference>
<dbReference type="GO" id="GO:0004831">
    <property type="term" value="F:tyrosine-tRNA ligase activity"/>
    <property type="evidence" value="ECO:0007669"/>
    <property type="project" value="UniProtKB-UniRule"/>
</dbReference>
<keyword evidence="2 10" id="KW-0963">Cytoplasm</keyword>
<dbReference type="SUPFAM" id="SSF52374">
    <property type="entry name" value="Nucleotidylyl transferase"/>
    <property type="match status" value="1"/>
</dbReference>
<comment type="subunit">
    <text evidence="1 10">Homodimer.</text>
</comment>
<accession>A7I2U0</accession>
<dbReference type="GO" id="GO:0005524">
    <property type="term" value="F:ATP binding"/>
    <property type="evidence" value="ECO:0007669"/>
    <property type="project" value="UniProtKB-UniRule"/>
</dbReference>
<sequence length="403" mass="45724">MAEYDLNSILKELNRGISEIIGIERVEELIKNYYEKGNRFYVKIGMDPTASDLHLGHSVVLKKLAFLQQHGAIVQFLIGDFTAQIGDPTGKSETRKKLDRNTVLKNAKTYQDQVFKILDKDRTNILFNSEWLNRLGATGMIELASTFSVARMLERDDFTNRFKNEQPISISEFLYPLLQGYDSVCMKSDIEIGGTDQKFNLLMGRQLQRTYNVGKEQAVMMMPLLVGLDGVNKMSKSLGNYIGITENANDMYAKILSINDELMWSWYELLSSYSLDDINLFKKLVQDGELHPKVAKESLAMDIVTKFYDENSALKAKEEFDKVHVNNEAPSEIKEFTISSPAWIVKALMSCKLAVSSSDARRLIRSNAVSVDKNKIADEQLQLSSGNYFLQVGKKKFAKLIVK</sequence>
<dbReference type="GO" id="GO:0005829">
    <property type="term" value="C:cytosol"/>
    <property type="evidence" value="ECO:0007669"/>
    <property type="project" value="TreeGrafter"/>
</dbReference>
<keyword evidence="3 10" id="KW-0436">Ligase</keyword>
<reference evidence="13" key="1">
    <citation type="submission" date="2007-07" db="EMBL/GenBank/DDBJ databases">
        <title>Complete genome sequence of Campylobacter hominis ATCC BAA-381, a commensal isolated from the human gastrointestinal tract.</title>
        <authorList>
            <person name="Fouts D.E."/>
            <person name="Mongodin E.F."/>
            <person name="Puiu D."/>
            <person name="Sebastian Y."/>
            <person name="Miller W.G."/>
            <person name="Mandrell R.E."/>
            <person name="Nelson K.E."/>
        </authorList>
    </citation>
    <scope>NUCLEOTIDE SEQUENCE [LARGE SCALE GENOMIC DNA]</scope>
    <source>
        <strain evidence="13">ATCC BAA-381 / LMG 19568 / NCTC 13146 / CH001A</strain>
    </source>
</reference>
<dbReference type="eggNOG" id="COG0162">
    <property type="taxonomic scope" value="Bacteria"/>
</dbReference>
<dbReference type="AlphaFoldDB" id="A7I2U0"/>
<dbReference type="EC" id="6.1.1.1" evidence="10"/>
<evidence type="ECO:0000256" key="6">
    <source>
        <dbReference type="ARBA" id="ARBA00022884"/>
    </source>
</evidence>
<comment type="subcellular location">
    <subcellularLocation>
        <location evidence="10">Cytoplasm</location>
    </subcellularLocation>
</comment>
<dbReference type="SUPFAM" id="SSF55174">
    <property type="entry name" value="Alpha-L RNA-binding motif"/>
    <property type="match status" value="1"/>
</dbReference>
<evidence type="ECO:0000256" key="3">
    <source>
        <dbReference type="ARBA" id="ARBA00022598"/>
    </source>
</evidence>
<dbReference type="OrthoDB" id="9804243at2"/>
<dbReference type="Gene3D" id="3.40.50.620">
    <property type="entry name" value="HUPs"/>
    <property type="match status" value="1"/>
</dbReference>
<dbReference type="InterPro" id="IPR036986">
    <property type="entry name" value="S4_RNA-bd_sf"/>
</dbReference>
<organism evidence="12 13">
    <name type="scientific">Campylobacter hominis (strain ATCC BAA-381 / DSM 21671 / CCUG 45161 / LMG 19568 / NCTC 13146 / CH001A)</name>
    <dbReference type="NCBI Taxonomy" id="360107"/>
    <lineage>
        <taxon>Bacteria</taxon>
        <taxon>Pseudomonadati</taxon>
        <taxon>Campylobacterota</taxon>
        <taxon>Epsilonproteobacteria</taxon>
        <taxon>Campylobacterales</taxon>
        <taxon>Campylobacteraceae</taxon>
        <taxon>Campylobacter</taxon>
    </lineage>
</organism>
<dbReference type="RefSeq" id="WP_012109132.1">
    <property type="nucleotide sequence ID" value="NC_009714.1"/>
</dbReference>
<dbReference type="CDD" id="cd00805">
    <property type="entry name" value="TyrRS_core"/>
    <property type="match status" value="1"/>
</dbReference>
<dbReference type="GO" id="GO:0006437">
    <property type="term" value="P:tyrosyl-tRNA aminoacylation"/>
    <property type="evidence" value="ECO:0007669"/>
    <property type="project" value="UniProtKB-UniRule"/>
</dbReference>
<gene>
    <name evidence="10 12" type="primary">tyrS</name>
    <name evidence="12" type="ordered locus">CHAB381_1280</name>
</gene>
<dbReference type="InterPro" id="IPR002307">
    <property type="entry name" value="Tyr-tRNA-ligase"/>
</dbReference>
<evidence type="ECO:0000256" key="5">
    <source>
        <dbReference type="ARBA" id="ARBA00022840"/>
    </source>
</evidence>
<name>A7I2U0_CAMHC</name>
<evidence type="ECO:0000256" key="9">
    <source>
        <dbReference type="ARBA" id="ARBA00048248"/>
    </source>
</evidence>
<proteinExistence type="inferred from homology"/>